<dbReference type="GO" id="GO:0006891">
    <property type="term" value="P:intra-Golgi vesicle-mediated transport"/>
    <property type="evidence" value="ECO:0007669"/>
    <property type="project" value="TreeGrafter"/>
</dbReference>
<accession>A0AAD3T248</accession>
<dbReference type="SUPFAM" id="SSF48371">
    <property type="entry name" value="ARM repeat"/>
    <property type="match status" value="1"/>
</dbReference>
<organism evidence="2 3">
    <name type="scientific">Nepenthes gracilis</name>
    <name type="common">Slender pitcher plant</name>
    <dbReference type="NCBI Taxonomy" id="150966"/>
    <lineage>
        <taxon>Eukaryota</taxon>
        <taxon>Viridiplantae</taxon>
        <taxon>Streptophyta</taxon>
        <taxon>Embryophyta</taxon>
        <taxon>Tracheophyta</taxon>
        <taxon>Spermatophyta</taxon>
        <taxon>Magnoliopsida</taxon>
        <taxon>eudicotyledons</taxon>
        <taxon>Gunneridae</taxon>
        <taxon>Pentapetalae</taxon>
        <taxon>Caryophyllales</taxon>
        <taxon>Nepenthaceae</taxon>
        <taxon>Nepenthes</taxon>
    </lineage>
</organism>
<dbReference type="GO" id="GO:0030126">
    <property type="term" value="C:COPI vesicle coat"/>
    <property type="evidence" value="ECO:0007669"/>
    <property type="project" value="TreeGrafter"/>
</dbReference>
<name>A0AAD3T248_NEPGR</name>
<dbReference type="Proteomes" id="UP001279734">
    <property type="component" value="Unassembled WGS sequence"/>
</dbReference>
<sequence length="286" mass="32574">MEKTCTLLVFFDEGTPALANEIKEALEGNDVQAKIDAMKKAIVLLLNDETIPQLLITIVRYVLPSEDHTIQKLLLLYLEIIEKTDPRGKTEIIKPLISSVLTNLEHRHPFVRRNTILAVRAIYKLPQGEHLSGDAPETIEKVVSTEQDPLAERNAFLTLFICAQDKAVNYLFTHTDRISDWSEQLQMVVLQLIRKVCRTNRAPTAIRVVATTYCQLLLSQSDNNVELIVLDRLNELKTSHREIMVEMIMDVFRTLSSPNLDIRRKALDVALELITPRNSDEVVLLL</sequence>
<dbReference type="InterPro" id="IPR002553">
    <property type="entry name" value="Clathrin/coatomer_adapt-like_N"/>
</dbReference>
<gene>
    <name evidence="2" type="ORF">Nepgr_023853</name>
</gene>
<dbReference type="GO" id="GO:0006888">
    <property type="term" value="P:endoplasmic reticulum to Golgi vesicle-mediated transport"/>
    <property type="evidence" value="ECO:0007669"/>
    <property type="project" value="TreeGrafter"/>
</dbReference>
<dbReference type="GO" id="GO:0006886">
    <property type="term" value="P:intracellular protein transport"/>
    <property type="evidence" value="ECO:0007669"/>
    <property type="project" value="InterPro"/>
</dbReference>
<dbReference type="PANTHER" id="PTHR10635">
    <property type="entry name" value="COATOMER SUBUNIT BETA"/>
    <property type="match status" value="1"/>
</dbReference>
<comment type="caution">
    <text evidence="2">The sequence shown here is derived from an EMBL/GenBank/DDBJ whole genome shotgun (WGS) entry which is preliminary data.</text>
</comment>
<dbReference type="EMBL" id="BSYO01000024">
    <property type="protein sequence ID" value="GMH22010.1"/>
    <property type="molecule type" value="Genomic_DNA"/>
</dbReference>
<dbReference type="Pfam" id="PF01602">
    <property type="entry name" value="Adaptin_N"/>
    <property type="match status" value="1"/>
</dbReference>
<evidence type="ECO:0000313" key="2">
    <source>
        <dbReference type="EMBL" id="GMH22010.1"/>
    </source>
</evidence>
<protein>
    <recommendedName>
        <fullName evidence="1">Clathrin/coatomer adaptor adaptin-like N-terminal domain-containing protein</fullName>
    </recommendedName>
</protein>
<dbReference type="InterPro" id="IPR011989">
    <property type="entry name" value="ARM-like"/>
</dbReference>
<dbReference type="PANTHER" id="PTHR10635:SF0">
    <property type="entry name" value="COATOMER SUBUNIT BETA"/>
    <property type="match status" value="1"/>
</dbReference>
<evidence type="ECO:0000313" key="3">
    <source>
        <dbReference type="Proteomes" id="UP001279734"/>
    </source>
</evidence>
<keyword evidence="3" id="KW-1185">Reference proteome</keyword>
<dbReference type="InterPro" id="IPR016024">
    <property type="entry name" value="ARM-type_fold"/>
</dbReference>
<dbReference type="AlphaFoldDB" id="A0AAD3T248"/>
<feature type="domain" description="Clathrin/coatomer adaptor adaptin-like N-terminal" evidence="1">
    <location>
        <begin position="205"/>
        <end position="284"/>
    </location>
</feature>
<dbReference type="InterPro" id="IPR016460">
    <property type="entry name" value="COPB1"/>
</dbReference>
<evidence type="ECO:0000259" key="1">
    <source>
        <dbReference type="Pfam" id="PF01602"/>
    </source>
</evidence>
<reference evidence="2" key="1">
    <citation type="submission" date="2023-05" db="EMBL/GenBank/DDBJ databases">
        <title>Nepenthes gracilis genome sequencing.</title>
        <authorList>
            <person name="Fukushima K."/>
        </authorList>
    </citation>
    <scope>NUCLEOTIDE SEQUENCE</scope>
    <source>
        <strain evidence="2">SING2019-196</strain>
    </source>
</reference>
<proteinExistence type="predicted"/>
<dbReference type="Gene3D" id="1.25.10.10">
    <property type="entry name" value="Leucine-rich Repeat Variant"/>
    <property type="match status" value="2"/>
</dbReference>